<organism evidence="4 5">
    <name type="scientific">Saccharothrix syringae</name>
    <name type="common">Nocardiopsis syringae</name>
    <dbReference type="NCBI Taxonomy" id="103733"/>
    <lineage>
        <taxon>Bacteria</taxon>
        <taxon>Bacillati</taxon>
        <taxon>Actinomycetota</taxon>
        <taxon>Actinomycetes</taxon>
        <taxon>Pseudonocardiales</taxon>
        <taxon>Pseudonocardiaceae</taxon>
        <taxon>Saccharothrix</taxon>
    </lineage>
</organism>
<gene>
    <name evidence="4" type="ORF">EKG83_30395</name>
</gene>
<keyword evidence="1" id="KW-0805">Transcription regulation</keyword>
<dbReference type="SMART" id="SM00065">
    <property type="entry name" value="GAF"/>
    <property type="match status" value="1"/>
</dbReference>
<dbReference type="RefSeq" id="WP_153278549.1">
    <property type="nucleotide sequence ID" value="NZ_CP034550.1"/>
</dbReference>
<keyword evidence="2" id="KW-0804">Transcription</keyword>
<dbReference type="AlphaFoldDB" id="A0A5Q0H5A1"/>
<dbReference type="EMBL" id="CP034550">
    <property type="protein sequence ID" value="QFZ21124.1"/>
    <property type="molecule type" value="Genomic_DNA"/>
</dbReference>
<dbReference type="Gene3D" id="1.10.10.10">
    <property type="entry name" value="Winged helix-like DNA-binding domain superfamily/Winged helix DNA-binding domain"/>
    <property type="match status" value="1"/>
</dbReference>
<reference evidence="5" key="1">
    <citation type="journal article" date="2021" name="Curr. Microbiol.">
        <title>Complete genome of nocamycin-producing strain Saccharothrix syringae NRRL B-16468 reveals the biosynthetic potential for secondary metabolites.</title>
        <authorList>
            <person name="Mo X."/>
            <person name="Yang S."/>
        </authorList>
    </citation>
    <scope>NUCLEOTIDE SEQUENCE [LARGE SCALE GENOMIC DNA]</scope>
    <source>
        <strain evidence="5">ATCC 51364 / DSM 43886 / JCM 6844 / KCTC 9398 / NBRC 14523 / NRRL B-16468 / INA 2240</strain>
    </source>
</reference>
<dbReference type="OrthoDB" id="4929862at2"/>
<evidence type="ECO:0000256" key="1">
    <source>
        <dbReference type="ARBA" id="ARBA00023015"/>
    </source>
</evidence>
<dbReference type="Proteomes" id="UP000325787">
    <property type="component" value="Chromosome"/>
</dbReference>
<evidence type="ECO:0000259" key="3">
    <source>
        <dbReference type="PROSITE" id="PS50921"/>
    </source>
</evidence>
<proteinExistence type="predicted"/>
<feature type="domain" description="ANTAR" evidence="3">
    <location>
        <begin position="175"/>
        <end position="236"/>
    </location>
</feature>
<evidence type="ECO:0000313" key="5">
    <source>
        <dbReference type="Proteomes" id="UP000325787"/>
    </source>
</evidence>
<dbReference type="Pfam" id="PF13185">
    <property type="entry name" value="GAF_2"/>
    <property type="match status" value="1"/>
</dbReference>
<name>A0A5Q0H5A1_SACSY</name>
<dbReference type="PIRSF" id="PIRSF036625">
    <property type="entry name" value="GAF_ANTAR"/>
    <property type="match status" value="1"/>
</dbReference>
<dbReference type="InterPro" id="IPR029016">
    <property type="entry name" value="GAF-like_dom_sf"/>
</dbReference>
<dbReference type="Pfam" id="PF03861">
    <property type="entry name" value="ANTAR"/>
    <property type="match status" value="1"/>
</dbReference>
<dbReference type="GO" id="GO:0003723">
    <property type="term" value="F:RNA binding"/>
    <property type="evidence" value="ECO:0007669"/>
    <property type="project" value="InterPro"/>
</dbReference>
<dbReference type="SMART" id="SM01012">
    <property type="entry name" value="ANTAR"/>
    <property type="match status" value="1"/>
</dbReference>
<protein>
    <submittedName>
        <fullName evidence="4">ANTAR domain-containing protein</fullName>
    </submittedName>
</protein>
<keyword evidence="5" id="KW-1185">Reference proteome</keyword>
<dbReference type="KEGG" id="ssyi:EKG83_30395"/>
<accession>A0A5Q0H5A1</accession>
<dbReference type="PROSITE" id="PS50921">
    <property type="entry name" value="ANTAR"/>
    <property type="match status" value="1"/>
</dbReference>
<dbReference type="InterPro" id="IPR005561">
    <property type="entry name" value="ANTAR"/>
</dbReference>
<sequence length="244" mass="26387">MVDPAERAVVQRLDEVTGALVALSRVLDQEEDLAAIMDRVCRQVVGAIPDADLASVTVLRDGNPQSAAWIDEHTLAVDRAQYEAGEGPCLEAARSGRMQRVAVAEAADRWPAFAAAARGLGVGSYLSAPLLIDDEYQGSLNLYGLRPHGFRELDAALLGLYTAAAEAALRNASRYLQARRQVAQLSDALTSRAVIDQAKGILMAAHQVSADEAFTMLVDRSQRDNRKLRDLAEDFVDDATQPDE</sequence>
<dbReference type="Gene3D" id="3.30.450.40">
    <property type="match status" value="1"/>
</dbReference>
<evidence type="ECO:0000313" key="4">
    <source>
        <dbReference type="EMBL" id="QFZ21124.1"/>
    </source>
</evidence>
<dbReference type="InterPro" id="IPR003018">
    <property type="entry name" value="GAF"/>
</dbReference>
<evidence type="ECO:0000256" key="2">
    <source>
        <dbReference type="ARBA" id="ARBA00023163"/>
    </source>
</evidence>
<dbReference type="InterPro" id="IPR036388">
    <property type="entry name" value="WH-like_DNA-bd_sf"/>
</dbReference>
<dbReference type="SUPFAM" id="SSF55781">
    <property type="entry name" value="GAF domain-like"/>
    <property type="match status" value="1"/>
</dbReference>
<dbReference type="InterPro" id="IPR012074">
    <property type="entry name" value="GAF_ANTAR"/>
</dbReference>